<dbReference type="SUPFAM" id="SSF53335">
    <property type="entry name" value="S-adenosyl-L-methionine-dependent methyltransferases"/>
    <property type="match status" value="1"/>
</dbReference>
<keyword evidence="3" id="KW-1185">Reference proteome</keyword>
<keyword evidence="2" id="KW-0808">Transferase</keyword>
<dbReference type="Gene3D" id="3.40.50.150">
    <property type="entry name" value="Vaccinia Virus protein VP39"/>
    <property type="match status" value="2"/>
</dbReference>
<dbReference type="AlphaFoldDB" id="A0A420WE54"/>
<keyword evidence="2" id="KW-0489">Methyltransferase</keyword>
<protein>
    <submittedName>
        <fullName evidence="2">Putative methyltransferase</fullName>
    </submittedName>
</protein>
<keyword evidence="1" id="KW-0732">Signal</keyword>
<feature type="chain" id="PRO_5019479778" evidence="1">
    <location>
        <begin position="23"/>
        <end position="300"/>
    </location>
</feature>
<gene>
    <name evidence="2" type="ORF">DES40_2090</name>
</gene>
<evidence type="ECO:0000313" key="2">
    <source>
        <dbReference type="EMBL" id="RKQ69291.1"/>
    </source>
</evidence>
<sequence>MKMKFKNILLMGLAAAVLTACGNTTPEGESKTVDLAAQANSAKLDLVLEGRDEAAKARFDQRHPKETLMFFGITPGMTVVDVLPGGGWYTKILLPYLGNEGTVIGVDYALEMWPEFGGFATPEFIENKKTWPATWTESAEAWRSDDAAGVSAFAFGNRNVELDGTADAVLFIRALHNLARFEDEGGYLTQALADVHAMLKPGGIVGVVQHQAREDRQDDWADGSNGYLKKSAIIAKFDAAGFDFVAESDINENPMDQAKEGDAVWRLPPTLGTSRDDDELRAEMQAIGESHRMTLKFKKR</sequence>
<dbReference type="InterPro" id="IPR016980">
    <property type="entry name" value="S-AdoMet-dep_MeTrfase_Alr7345"/>
</dbReference>
<dbReference type="InterPro" id="IPR029063">
    <property type="entry name" value="SAM-dependent_MTases_sf"/>
</dbReference>
<dbReference type="PROSITE" id="PS51257">
    <property type="entry name" value="PROKAR_LIPOPROTEIN"/>
    <property type="match status" value="1"/>
</dbReference>
<evidence type="ECO:0000313" key="3">
    <source>
        <dbReference type="Proteomes" id="UP000282211"/>
    </source>
</evidence>
<evidence type="ECO:0000256" key="1">
    <source>
        <dbReference type="SAM" id="SignalP"/>
    </source>
</evidence>
<dbReference type="EMBL" id="RBII01000002">
    <property type="protein sequence ID" value="RKQ69291.1"/>
    <property type="molecule type" value="Genomic_DNA"/>
</dbReference>
<dbReference type="Proteomes" id="UP000282211">
    <property type="component" value="Unassembled WGS sequence"/>
</dbReference>
<accession>A0A420WE54</accession>
<comment type="caution">
    <text evidence="2">The sequence shown here is derived from an EMBL/GenBank/DDBJ whole genome shotgun (WGS) entry which is preliminary data.</text>
</comment>
<proteinExistence type="predicted"/>
<feature type="signal peptide" evidence="1">
    <location>
        <begin position="1"/>
        <end position="22"/>
    </location>
</feature>
<dbReference type="GO" id="GO:0032259">
    <property type="term" value="P:methylation"/>
    <property type="evidence" value="ECO:0007669"/>
    <property type="project" value="UniProtKB-KW"/>
</dbReference>
<dbReference type="InParanoid" id="A0A420WE54"/>
<dbReference type="PIRSF" id="PIRSF031679">
    <property type="entry name" value="Mtase_Alr7345_prd"/>
    <property type="match status" value="1"/>
</dbReference>
<dbReference type="GO" id="GO:0008168">
    <property type="term" value="F:methyltransferase activity"/>
    <property type="evidence" value="ECO:0007669"/>
    <property type="project" value="UniProtKB-KW"/>
</dbReference>
<name>A0A420WE54_9PROT</name>
<reference evidence="2 3" key="1">
    <citation type="submission" date="2018-10" db="EMBL/GenBank/DDBJ databases">
        <title>Genomic Encyclopedia of Type Strains, Phase IV (KMG-IV): sequencing the most valuable type-strain genomes for metagenomic binning, comparative biology and taxonomic classification.</title>
        <authorList>
            <person name="Goeker M."/>
        </authorList>
    </citation>
    <scope>NUCLEOTIDE SEQUENCE [LARGE SCALE GENOMIC DNA]</scope>
    <source>
        <strain evidence="2 3">DSM 22008</strain>
    </source>
</reference>
<organism evidence="2 3">
    <name type="scientific">Litorimonas taeanensis</name>
    <dbReference type="NCBI Taxonomy" id="568099"/>
    <lineage>
        <taxon>Bacteria</taxon>
        <taxon>Pseudomonadati</taxon>
        <taxon>Pseudomonadota</taxon>
        <taxon>Alphaproteobacteria</taxon>
        <taxon>Maricaulales</taxon>
        <taxon>Robiginitomaculaceae</taxon>
    </lineage>
</organism>